<dbReference type="Pfam" id="PF05811">
    <property type="entry name" value="DUF842"/>
    <property type="match status" value="1"/>
</dbReference>
<gene>
    <name evidence="15" type="ORF">Bca52824_044625</name>
</gene>
<keyword evidence="7" id="KW-0276">Fatty acid metabolism</keyword>
<comment type="catalytic activity">
    <reaction evidence="13">
        <text>octadecanoyl-[ACP] + 2 reduced [2Fe-2S]-[ferredoxin] + O2 + 2 H(+) = (9Z)-octadecenoyl-[ACP] + 2 oxidized [2Fe-2S]-[ferredoxin] + 2 H2O</text>
        <dbReference type="Rhea" id="RHEA:11776"/>
        <dbReference type="Rhea" id="RHEA-COMP:9656"/>
        <dbReference type="Rhea" id="RHEA-COMP:9924"/>
        <dbReference type="Rhea" id="RHEA-COMP:10000"/>
        <dbReference type="Rhea" id="RHEA-COMP:10001"/>
        <dbReference type="ChEBI" id="CHEBI:15377"/>
        <dbReference type="ChEBI" id="CHEBI:15378"/>
        <dbReference type="ChEBI" id="CHEBI:15379"/>
        <dbReference type="ChEBI" id="CHEBI:33737"/>
        <dbReference type="ChEBI" id="CHEBI:33738"/>
        <dbReference type="ChEBI" id="CHEBI:78495"/>
        <dbReference type="ChEBI" id="CHEBI:78783"/>
        <dbReference type="EC" id="1.14.19.2"/>
    </reaction>
</comment>
<organism evidence="15 16">
    <name type="scientific">Brassica carinata</name>
    <name type="common">Ethiopian mustard</name>
    <name type="synonym">Abyssinian cabbage</name>
    <dbReference type="NCBI Taxonomy" id="52824"/>
    <lineage>
        <taxon>Eukaryota</taxon>
        <taxon>Viridiplantae</taxon>
        <taxon>Streptophyta</taxon>
        <taxon>Embryophyta</taxon>
        <taxon>Tracheophyta</taxon>
        <taxon>Spermatophyta</taxon>
        <taxon>Magnoliopsida</taxon>
        <taxon>eudicotyledons</taxon>
        <taxon>Gunneridae</taxon>
        <taxon>Pentapetalae</taxon>
        <taxon>rosids</taxon>
        <taxon>malvids</taxon>
        <taxon>Brassicales</taxon>
        <taxon>Brassicaceae</taxon>
        <taxon>Brassiceae</taxon>
        <taxon>Brassica</taxon>
    </lineage>
</organism>
<evidence type="ECO:0000313" key="16">
    <source>
        <dbReference type="Proteomes" id="UP000886595"/>
    </source>
</evidence>
<comment type="similarity">
    <text evidence="2">Belongs to the fatty acid desaturase type 2 family.</text>
</comment>
<dbReference type="GO" id="GO:0006633">
    <property type="term" value="P:fatty acid biosynthetic process"/>
    <property type="evidence" value="ECO:0007669"/>
    <property type="project" value="UniProtKB-KW"/>
</dbReference>
<evidence type="ECO:0000256" key="10">
    <source>
        <dbReference type="ARBA" id="ARBA00023004"/>
    </source>
</evidence>
<evidence type="ECO:0000256" key="6">
    <source>
        <dbReference type="ARBA" id="ARBA00022723"/>
    </source>
</evidence>
<evidence type="ECO:0000256" key="14">
    <source>
        <dbReference type="SAM" id="SignalP"/>
    </source>
</evidence>
<accession>A0A8X7UQS3</accession>
<dbReference type="InterPro" id="IPR005067">
    <property type="entry name" value="Fatty_acid_desaturase-2"/>
</dbReference>
<feature type="chain" id="PRO_5036460027" description="stearoyl-[acyl-carrier-protein] 9-desaturase" evidence="14">
    <location>
        <begin position="24"/>
        <end position="399"/>
    </location>
</feature>
<dbReference type="AlphaFoldDB" id="A0A8X7UQS3"/>
<evidence type="ECO:0000313" key="15">
    <source>
        <dbReference type="EMBL" id="KAG2285021.1"/>
    </source>
</evidence>
<dbReference type="EMBL" id="JAAMPC010000010">
    <property type="protein sequence ID" value="KAG2285021.1"/>
    <property type="molecule type" value="Genomic_DNA"/>
</dbReference>
<keyword evidence="9" id="KW-0560">Oxidoreductase</keyword>
<dbReference type="Proteomes" id="UP000886595">
    <property type="component" value="Unassembled WGS sequence"/>
</dbReference>
<evidence type="ECO:0000256" key="3">
    <source>
        <dbReference type="ARBA" id="ARBA00011738"/>
    </source>
</evidence>
<evidence type="ECO:0000256" key="8">
    <source>
        <dbReference type="ARBA" id="ARBA00022946"/>
    </source>
</evidence>
<protein>
    <recommendedName>
        <fullName evidence="4">stearoyl-[acyl-carrier-protein] 9-desaturase</fullName>
        <ecNumber evidence="4">1.14.19.2</ecNumber>
    </recommendedName>
</protein>
<keyword evidence="6" id="KW-0479">Metal-binding</keyword>
<evidence type="ECO:0000256" key="2">
    <source>
        <dbReference type="ARBA" id="ARBA00008749"/>
    </source>
</evidence>
<comment type="subunit">
    <text evidence="3">Homodimer.</text>
</comment>
<dbReference type="GO" id="GO:0006952">
    <property type="term" value="P:defense response"/>
    <property type="evidence" value="ECO:0007669"/>
    <property type="project" value="TreeGrafter"/>
</dbReference>
<dbReference type="PANTHER" id="PTHR31155">
    <property type="entry name" value="ACYL- ACYL-CARRIER-PROTEIN DESATURASE-RELATED"/>
    <property type="match status" value="1"/>
</dbReference>
<dbReference type="OrthoDB" id="9975421at2759"/>
<evidence type="ECO:0000256" key="4">
    <source>
        <dbReference type="ARBA" id="ARBA00012617"/>
    </source>
</evidence>
<keyword evidence="11" id="KW-0443">Lipid metabolism</keyword>
<dbReference type="InterPro" id="IPR012348">
    <property type="entry name" value="RNR-like"/>
</dbReference>
<dbReference type="GO" id="GO:0004768">
    <property type="term" value="F:stearoyl-CoA 9-desaturase activity"/>
    <property type="evidence" value="ECO:0007669"/>
    <property type="project" value="TreeGrafter"/>
</dbReference>
<dbReference type="GO" id="GO:0045300">
    <property type="term" value="F:stearoyl-[ACP] desaturase activity"/>
    <property type="evidence" value="ECO:0007669"/>
    <property type="project" value="UniProtKB-EC"/>
</dbReference>
<dbReference type="SUPFAM" id="SSF47240">
    <property type="entry name" value="Ferritin-like"/>
    <property type="match status" value="1"/>
</dbReference>
<dbReference type="InterPro" id="IPR009078">
    <property type="entry name" value="Ferritin-like_SF"/>
</dbReference>
<name>A0A8X7UQS3_BRACI</name>
<dbReference type="GO" id="GO:0046872">
    <property type="term" value="F:metal ion binding"/>
    <property type="evidence" value="ECO:0007669"/>
    <property type="project" value="UniProtKB-KW"/>
</dbReference>
<proteinExistence type="inferred from homology"/>
<feature type="signal peptide" evidence="14">
    <location>
        <begin position="1"/>
        <end position="23"/>
    </location>
</feature>
<evidence type="ECO:0000256" key="5">
    <source>
        <dbReference type="ARBA" id="ARBA00022516"/>
    </source>
</evidence>
<evidence type="ECO:0000256" key="7">
    <source>
        <dbReference type="ARBA" id="ARBA00022832"/>
    </source>
</evidence>
<dbReference type="Gene3D" id="1.10.620.20">
    <property type="entry name" value="Ribonucleotide Reductase, subunit A"/>
    <property type="match status" value="1"/>
</dbReference>
<keyword evidence="10" id="KW-0408">Iron</keyword>
<evidence type="ECO:0000256" key="9">
    <source>
        <dbReference type="ARBA" id="ARBA00023002"/>
    </source>
</evidence>
<dbReference type="GO" id="GO:0009570">
    <property type="term" value="C:chloroplast stroma"/>
    <property type="evidence" value="ECO:0007669"/>
    <property type="project" value="TreeGrafter"/>
</dbReference>
<sequence length="399" mass="45536">MLHITLDFTLLIIIESFLEKTTCDPRTENNPYLDFIYTSFQERATFISHGNTARQAKEHGDLKLAQICGTIAADEKRHETAYTKIVEKLLEIDPDGTVVAFADMMRKKISNACSLDRLGVYAAKDYADILEFLVGRWRIESLKGLSGEGNKAQDYLCGLSPRIRRLDERAQGRAEKGPKIETENKRKILKKKLLFFNDSPGPNSKTLAQPVRYCHGRRWRLQTIPNNELGEGVKIRTFLLFLRIFGKKQRMDPIEVVEEKKVRERIRHKVNQVSSVSQSLLSPLQDHINFTLQKAYFKCAYECFDRTRTHAEISQCAETCSVPITNAQNHFDNEMSAFQERLNRSLVACQDKFEAAKLQRTRSEAVVGLEQCVNQTVDDAVKTLPSLVSKMKKALSVSD</sequence>
<dbReference type="Pfam" id="PF03405">
    <property type="entry name" value="FA_desaturase_2"/>
    <property type="match status" value="1"/>
</dbReference>
<evidence type="ECO:0000256" key="11">
    <source>
        <dbReference type="ARBA" id="ARBA00023098"/>
    </source>
</evidence>
<keyword evidence="16" id="KW-1185">Reference proteome</keyword>
<dbReference type="EC" id="1.14.19.2" evidence="4"/>
<keyword evidence="8" id="KW-0809">Transit peptide</keyword>
<dbReference type="InterPro" id="IPR008560">
    <property type="entry name" value="DUF842_euk"/>
</dbReference>
<dbReference type="PANTHER" id="PTHR31155:SF9">
    <property type="entry name" value="STEAROYL-[ACYL-CARRIER-PROTEIN] 9-DESATURASE 7, CHLOROPLASTIC"/>
    <property type="match status" value="1"/>
</dbReference>
<keyword evidence="5" id="KW-0444">Lipid biosynthesis</keyword>
<comment type="cofactor">
    <cofactor evidence="1">
        <name>Fe(2+)</name>
        <dbReference type="ChEBI" id="CHEBI:29033"/>
    </cofactor>
</comment>
<evidence type="ECO:0000256" key="1">
    <source>
        <dbReference type="ARBA" id="ARBA00001954"/>
    </source>
</evidence>
<keyword evidence="14" id="KW-0732">Signal</keyword>
<keyword evidence="12" id="KW-0275">Fatty acid biosynthesis</keyword>
<evidence type="ECO:0000256" key="12">
    <source>
        <dbReference type="ARBA" id="ARBA00023160"/>
    </source>
</evidence>
<reference evidence="15 16" key="1">
    <citation type="submission" date="2020-02" db="EMBL/GenBank/DDBJ databases">
        <authorList>
            <person name="Ma Q."/>
            <person name="Huang Y."/>
            <person name="Song X."/>
            <person name="Pei D."/>
        </authorList>
    </citation>
    <scope>NUCLEOTIDE SEQUENCE [LARGE SCALE GENOMIC DNA]</scope>
    <source>
        <strain evidence="15">Sxm20200214</strain>
        <tissue evidence="15">Leaf</tissue>
    </source>
</reference>
<comment type="caution">
    <text evidence="15">The sequence shown here is derived from an EMBL/GenBank/DDBJ whole genome shotgun (WGS) entry which is preliminary data.</text>
</comment>
<evidence type="ECO:0000256" key="13">
    <source>
        <dbReference type="ARBA" id="ARBA00049304"/>
    </source>
</evidence>